<keyword evidence="2" id="KW-1185">Reference proteome</keyword>
<evidence type="ECO:0000313" key="1">
    <source>
        <dbReference type="EMBL" id="KAK7387984.1"/>
    </source>
</evidence>
<dbReference type="AlphaFoldDB" id="A0AAN9S5C5"/>
<accession>A0AAN9S5C5</accession>
<organism evidence="1 2">
    <name type="scientific">Psophocarpus tetragonolobus</name>
    <name type="common">Winged bean</name>
    <name type="synonym">Dolichos tetragonolobus</name>
    <dbReference type="NCBI Taxonomy" id="3891"/>
    <lineage>
        <taxon>Eukaryota</taxon>
        <taxon>Viridiplantae</taxon>
        <taxon>Streptophyta</taxon>
        <taxon>Embryophyta</taxon>
        <taxon>Tracheophyta</taxon>
        <taxon>Spermatophyta</taxon>
        <taxon>Magnoliopsida</taxon>
        <taxon>eudicotyledons</taxon>
        <taxon>Gunneridae</taxon>
        <taxon>Pentapetalae</taxon>
        <taxon>rosids</taxon>
        <taxon>fabids</taxon>
        <taxon>Fabales</taxon>
        <taxon>Fabaceae</taxon>
        <taxon>Papilionoideae</taxon>
        <taxon>50 kb inversion clade</taxon>
        <taxon>NPAAA clade</taxon>
        <taxon>indigoferoid/millettioid clade</taxon>
        <taxon>Phaseoleae</taxon>
        <taxon>Psophocarpus</taxon>
    </lineage>
</organism>
<reference evidence="1 2" key="1">
    <citation type="submission" date="2024-01" db="EMBL/GenBank/DDBJ databases">
        <title>The genomes of 5 underutilized Papilionoideae crops provide insights into root nodulation and disease resistanc.</title>
        <authorList>
            <person name="Jiang F."/>
        </authorList>
    </citation>
    <scope>NUCLEOTIDE SEQUENCE [LARGE SCALE GENOMIC DNA]</scope>
    <source>
        <strain evidence="1">DUOXIRENSHENG_FW03</strain>
        <tissue evidence="1">Leaves</tissue>
    </source>
</reference>
<evidence type="ECO:0000313" key="2">
    <source>
        <dbReference type="Proteomes" id="UP001386955"/>
    </source>
</evidence>
<sequence>MTLGYLASLAQKRSVIQKNQNRTSTQETFAILNSFNTDVQRLTIPYISEKWAFTYSDSHHTYMEKLCRA</sequence>
<name>A0AAN9S5C5_PSOTE</name>
<dbReference type="EMBL" id="JAYMYS010000006">
    <property type="protein sequence ID" value="KAK7387984.1"/>
    <property type="molecule type" value="Genomic_DNA"/>
</dbReference>
<gene>
    <name evidence="1" type="ORF">VNO78_22783</name>
</gene>
<proteinExistence type="predicted"/>
<comment type="caution">
    <text evidence="1">The sequence shown here is derived from an EMBL/GenBank/DDBJ whole genome shotgun (WGS) entry which is preliminary data.</text>
</comment>
<dbReference type="Proteomes" id="UP001386955">
    <property type="component" value="Unassembled WGS sequence"/>
</dbReference>
<protein>
    <submittedName>
        <fullName evidence="1">Uncharacterized protein</fullName>
    </submittedName>
</protein>